<evidence type="ECO:0000313" key="11">
    <source>
        <dbReference type="EMBL" id="QLI81312.1"/>
    </source>
</evidence>
<evidence type="ECO:0000256" key="4">
    <source>
        <dbReference type="PROSITE-ProRule" id="PRU00284"/>
    </source>
</evidence>
<protein>
    <submittedName>
        <fullName evidence="11">Nitrate-and nitrite sensing domain-containing protein</fullName>
    </submittedName>
</protein>
<dbReference type="Pfam" id="PF18947">
    <property type="entry name" value="HAMP_2"/>
    <property type="match status" value="1"/>
</dbReference>
<evidence type="ECO:0000256" key="2">
    <source>
        <dbReference type="ARBA" id="ARBA00022481"/>
    </source>
</evidence>
<evidence type="ECO:0000259" key="8">
    <source>
        <dbReference type="PROSITE" id="PS50111"/>
    </source>
</evidence>
<keyword evidence="2" id="KW-0488">Methylation</keyword>
<dbReference type="SMART" id="SM00091">
    <property type="entry name" value="PAS"/>
    <property type="match status" value="2"/>
</dbReference>
<dbReference type="FunFam" id="1.10.287.950:FF:000001">
    <property type="entry name" value="Methyl-accepting chemotaxis sensory transducer"/>
    <property type="match status" value="1"/>
</dbReference>
<dbReference type="PROSITE" id="PS50111">
    <property type="entry name" value="CHEMOTAXIS_TRANSDUC_2"/>
    <property type="match status" value="1"/>
</dbReference>
<organism evidence="11 12">
    <name type="scientific">Chitinibacter fontanus</name>
    <dbReference type="NCBI Taxonomy" id="1737446"/>
    <lineage>
        <taxon>Bacteria</taxon>
        <taxon>Pseudomonadati</taxon>
        <taxon>Pseudomonadota</taxon>
        <taxon>Betaproteobacteria</taxon>
        <taxon>Neisseriales</taxon>
        <taxon>Chitinibacteraceae</taxon>
        <taxon>Chitinibacter</taxon>
    </lineage>
</organism>
<sequence length="988" mass="107908">MHLSLRAKLSLMGGIPALVLVFFSLTAVKEKMAQVDELQRLEGLVQLSVHIGDLTHELQKERGMSAMFISSKGQLNGSDLQAQRSVSDQKISEFKTALAAFDRQRYAASLDEVLNKASEDLQQIDAKRQGVSALSLGAPDSAKYYTGLIGDLQQMPARVSQLSSQGEVARLSAAYSSFLQAKERAGRERAMLSAVFTLNQFSAATLNSFVQNWSAQQVYLDEFSHYALDEQKEFLARTVQGEAVNEVNRLRQFALDNPTSVVLGVDPKHWFKMSTGRIELMKTVESQLANDLLARQAQLTAQAQQNKNLFLGVAALAIVLTASLVLLITRNVLRQMGGEPDYAARITRRIAAGHLDNEVVLRKGDERSLLHSIQQMQQQLLERINFEKKTADENLRIRIALDNVSTGVMIADDQRTIIYANTAVRTMLKEAESDLRQVLPTFNAERLIGECIDQFHKQPSHQANLLASLSKPYTANLKVGVRQLQVIANPVINANGERLGSVAEWRDRTAELAAAEREAALAAENLRVRIALDNVSTGAMIVDTERKIVYANKAVRNMLQSAESAIRTQIPGFDASRLIGTNIDSFHKNPEHQAKLLAEFVRPYTADLVIGGRNMTVTANPVINEQGERMGAVAEWVDRTLEVKIEQEVENLILAASEGHFDTRLDIEGKTGFYRKVSEGLNQLSLTVESGLKDVNQSLKAVTDGDLTRTIKAEYGGLFGALKDHTNATITHLREVVGRIQHAAEQINTAAQEIASGNADLSSRTEEQAGSLEETASTMEELNGTVKQNAGHAHQANILAKTSNETAASSGRIVNEIIHTMDGITHSSRKIADIISVIDGIAFQTNILALNAAVEAARAGEQGRGFAVVATEVRNLALRSATAAKEIKDLIHESGEKVDSGSVLVQQAGQSMESLVSCFEKVTQLVTEIAGASREQSNGIEQVTEAVNQIDEMTQQNAALVEQAAAAAESLQEQAQELVGVVERFRLS</sequence>
<dbReference type="InterPro" id="IPR051310">
    <property type="entry name" value="MCP_chemotaxis"/>
</dbReference>
<dbReference type="SUPFAM" id="SSF58104">
    <property type="entry name" value="Methyl-accepting chemotaxis protein (MCP) signaling domain"/>
    <property type="match status" value="1"/>
</dbReference>
<dbReference type="Pfam" id="PF00015">
    <property type="entry name" value="MCPsignal"/>
    <property type="match status" value="1"/>
</dbReference>
<feature type="domain" description="HAMP" evidence="9">
    <location>
        <begin position="686"/>
        <end position="738"/>
    </location>
</feature>
<dbReference type="GO" id="GO:0005886">
    <property type="term" value="C:plasma membrane"/>
    <property type="evidence" value="ECO:0007669"/>
    <property type="project" value="TreeGrafter"/>
</dbReference>
<evidence type="ECO:0000256" key="1">
    <source>
        <dbReference type="ARBA" id="ARBA00004370"/>
    </source>
</evidence>
<comment type="similarity">
    <text evidence="3">Belongs to the methyl-accepting chemotaxis (MCP) protein family.</text>
</comment>
<dbReference type="FunFam" id="3.30.450.20:FF:000075">
    <property type="entry name" value="Methyl-accepting chemotaxis protein"/>
    <property type="match status" value="2"/>
</dbReference>
<evidence type="ECO:0000256" key="6">
    <source>
        <dbReference type="SAM" id="MobiDB-lite"/>
    </source>
</evidence>
<dbReference type="AlphaFoldDB" id="A0A7D5V9R8"/>
<keyword evidence="4" id="KW-0807">Transducer</keyword>
<dbReference type="InterPro" id="IPR003660">
    <property type="entry name" value="HAMP_dom"/>
</dbReference>
<dbReference type="PANTHER" id="PTHR43531">
    <property type="entry name" value="PROTEIN ICFG"/>
    <property type="match status" value="1"/>
</dbReference>
<dbReference type="InterPro" id="IPR035965">
    <property type="entry name" value="PAS-like_dom_sf"/>
</dbReference>
<dbReference type="RefSeq" id="WP_180308439.1">
    <property type="nucleotide sequence ID" value="NZ_CP058952.1"/>
</dbReference>
<gene>
    <name evidence="11" type="ORF">HZU75_07115</name>
</gene>
<name>A0A7D5V9R8_9NEIS</name>
<keyword evidence="7" id="KW-0472">Membrane</keyword>
<dbReference type="InterPro" id="IPR000014">
    <property type="entry name" value="PAS"/>
</dbReference>
<proteinExistence type="inferred from homology"/>
<dbReference type="PANTHER" id="PTHR43531:SF14">
    <property type="entry name" value="METHYL-ACCEPTING CHEMOTAXIS PROTEIN I-RELATED"/>
    <property type="match status" value="1"/>
</dbReference>
<dbReference type="Gene3D" id="3.30.450.20">
    <property type="entry name" value="PAS domain"/>
    <property type="match status" value="2"/>
</dbReference>
<dbReference type="SMART" id="SM00283">
    <property type="entry name" value="MA"/>
    <property type="match status" value="1"/>
</dbReference>
<evidence type="ECO:0000256" key="7">
    <source>
        <dbReference type="SAM" id="Phobius"/>
    </source>
</evidence>
<dbReference type="Proteomes" id="UP000510822">
    <property type="component" value="Chromosome"/>
</dbReference>
<evidence type="ECO:0000256" key="5">
    <source>
        <dbReference type="SAM" id="Coils"/>
    </source>
</evidence>
<dbReference type="Pfam" id="PF08376">
    <property type="entry name" value="NIT"/>
    <property type="match status" value="1"/>
</dbReference>
<reference evidence="11 12" key="1">
    <citation type="journal article" date="2016" name="Int. J. Syst. Evol. Microbiol.">
        <title>Chitinibacter fontanus sp. nov., isolated from a spring.</title>
        <authorList>
            <person name="Sheu S.Y."/>
            <person name="Li Y.S."/>
            <person name="Young C.C."/>
            <person name="Chen W.M."/>
        </authorList>
    </citation>
    <scope>NUCLEOTIDE SEQUENCE [LARGE SCALE GENOMIC DNA]</scope>
    <source>
        <strain evidence="11 12">STM-7</strain>
    </source>
</reference>
<evidence type="ECO:0000259" key="10">
    <source>
        <dbReference type="PROSITE" id="PS50906"/>
    </source>
</evidence>
<dbReference type="KEGG" id="cfon:HZU75_07115"/>
<dbReference type="EMBL" id="CP058952">
    <property type="protein sequence ID" value="QLI81312.1"/>
    <property type="molecule type" value="Genomic_DNA"/>
</dbReference>
<keyword evidence="7" id="KW-1133">Transmembrane helix</keyword>
<feature type="domain" description="NIT" evidence="10">
    <location>
        <begin position="49"/>
        <end position="299"/>
    </location>
</feature>
<dbReference type="InterPro" id="IPR004090">
    <property type="entry name" value="Chemotax_Me-accpt_rcpt"/>
</dbReference>
<evidence type="ECO:0000256" key="3">
    <source>
        <dbReference type="ARBA" id="ARBA00029447"/>
    </source>
</evidence>
<dbReference type="PROSITE" id="PS50906">
    <property type="entry name" value="NIT"/>
    <property type="match status" value="1"/>
</dbReference>
<dbReference type="Gene3D" id="6.10.340.10">
    <property type="match status" value="1"/>
</dbReference>
<keyword evidence="5" id="KW-0175">Coiled coil</keyword>
<dbReference type="CDD" id="cd11386">
    <property type="entry name" value="MCP_signal"/>
    <property type="match status" value="1"/>
</dbReference>
<feature type="coiled-coil region" evidence="5">
    <location>
        <begin position="943"/>
        <end position="981"/>
    </location>
</feature>
<dbReference type="PROSITE" id="PS50885">
    <property type="entry name" value="HAMP"/>
    <property type="match status" value="1"/>
</dbReference>
<keyword evidence="12" id="KW-1185">Reference proteome</keyword>
<dbReference type="Pfam" id="PF13188">
    <property type="entry name" value="PAS_8"/>
    <property type="match status" value="2"/>
</dbReference>
<feature type="transmembrane region" description="Helical" evidence="7">
    <location>
        <begin position="309"/>
        <end position="328"/>
    </location>
</feature>
<dbReference type="SUPFAM" id="SSF55785">
    <property type="entry name" value="PYP-like sensor domain (PAS domain)"/>
    <property type="match status" value="2"/>
</dbReference>
<dbReference type="GO" id="GO:0006935">
    <property type="term" value="P:chemotaxis"/>
    <property type="evidence" value="ECO:0007669"/>
    <property type="project" value="InterPro"/>
</dbReference>
<dbReference type="GO" id="GO:0004888">
    <property type="term" value="F:transmembrane signaling receptor activity"/>
    <property type="evidence" value="ECO:0007669"/>
    <property type="project" value="InterPro"/>
</dbReference>
<keyword evidence="7" id="KW-0812">Transmembrane</keyword>
<dbReference type="InterPro" id="IPR010910">
    <property type="entry name" value="Nitrate/nitrite_sensing_bac"/>
</dbReference>
<accession>A0A7D5V9R8</accession>
<dbReference type="GO" id="GO:0007165">
    <property type="term" value="P:signal transduction"/>
    <property type="evidence" value="ECO:0007669"/>
    <property type="project" value="UniProtKB-KW"/>
</dbReference>
<feature type="domain" description="Methyl-accepting transducer" evidence="8">
    <location>
        <begin position="743"/>
        <end position="972"/>
    </location>
</feature>
<evidence type="ECO:0000259" key="9">
    <source>
        <dbReference type="PROSITE" id="PS50885"/>
    </source>
</evidence>
<dbReference type="PRINTS" id="PR00260">
    <property type="entry name" value="CHEMTRNSDUCR"/>
</dbReference>
<feature type="region of interest" description="Disordered" evidence="6">
    <location>
        <begin position="757"/>
        <end position="776"/>
    </location>
</feature>
<dbReference type="Gene3D" id="1.10.287.950">
    <property type="entry name" value="Methyl-accepting chemotaxis protein"/>
    <property type="match status" value="1"/>
</dbReference>
<evidence type="ECO:0000313" key="12">
    <source>
        <dbReference type="Proteomes" id="UP000510822"/>
    </source>
</evidence>
<comment type="subcellular location">
    <subcellularLocation>
        <location evidence="1">Membrane</location>
    </subcellularLocation>
</comment>
<dbReference type="InterPro" id="IPR004089">
    <property type="entry name" value="MCPsignal_dom"/>
</dbReference>
<dbReference type="InterPro" id="IPR013587">
    <property type="entry name" value="Nitrate/nitrite_sensing"/>
</dbReference>